<dbReference type="InterPro" id="IPR038152">
    <property type="entry name" value="Carbam_trans_C_sf"/>
</dbReference>
<dbReference type="PANTHER" id="PTHR34847:SF1">
    <property type="entry name" value="NODULATION PROTEIN U"/>
    <property type="match status" value="1"/>
</dbReference>
<evidence type="ECO:0000313" key="4">
    <source>
        <dbReference type="EMBL" id="SDE21693.1"/>
    </source>
</evidence>
<dbReference type="RefSeq" id="WP_090147901.1">
    <property type="nucleotide sequence ID" value="NZ_FNAN01000004.1"/>
</dbReference>
<dbReference type="Pfam" id="PF16861">
    <property type="entry name" value="Carbam_trans_C"/>
    <property type="match status" value="1"/>
</dbReference>
<dbReference type="AlphaFoldDB" id="A0A1G7B3U3"/>
<dbReference type="Gene3D" id="3.30.420.40">
    <property type="match status" value="2"/>
</dbReference>
<dbReference type="EMBL" id="FNAN01000004">
    <property type="protein sequence ID" value="SDE21693.1"/>
    <property type="molecule type" value="Genomic_DNA"/>
</dbReference>
<gene>
    <name evidence="4" type="ORF">SAMN04487996_10474</name>
</gene>
<evidence type="ECO:0000313" key="5">
    <source>
        <dbReference type="Proteomes" id="UP000198748"/>
    </source>
</evidence>
<name>A0A1G7B3U3_9BACT</name>
<feature type="domain" description="Carbamoyltransferase C-terminal" evidence="3">
    <location>
        <begin position="412"/>
        <end position="601"/>
    </location>
</feature>
<comment type="similarity">
    <text evidence="1">Belongs to the NodU/CmcH family.</text>
</comment>
<keyword evidence="5" id="KW-1185">Reference proteome</keyword>
<dbReference type="Proteomes" id="UP000198748">
    <property type="component" value="Unassembled WGS sequence"/>
</dbReference>
<dbReference type="OrthoDB" id="9780777at2"/>
<evidence type="ECO:0000259" key="2">
    <source>
        <dbReference type="Pfam" id="PF02543"/>
    </source>
</evidence>
<evidence type="ECO:0000256" key="1">
    <source>
        <dbReference type="ARBA" id="ARBA00006129"/>
    </source>
</evidence>
<feature type="domain" description="Carbamoyltransferase" evidence="2">
    <location>
        <begin position="2"/>
        <end position="352"/>
    </location>
</feature>
<dbReference type="InterPro" id="IPR043129">
    <property type="entry name" value="ATPase_NBD"/>
</dbReference>
<proteinExistence type="inferred from homology"/>
<organism evidence="4 5">
    <name type="scientific">Dyadobacter soli</name>
    <dbReference type="NCBI Taxonomy" id="659014"/>
    <lineage>
        <taxon>Bacteria</taxon>
        <taxon>Pseudomonadati</taxon>
        <taxon>Bacteroidota</taxon>
        <taxon>Cytophagia</taxon>
        <taxon>Cytophagales</taxon>
        <taxon>Spirosomataceae</taxon>
        <taxon>Dyadobacter</taxon>
    </lineage>
</organism>
<keyword evidence="4" id="KW-0808">Transferase</keyword>
<dbReference type="InterPro" id="IPR003696">
    <property type="entry name" value="Carbtransf_dom"/>
</dbReference>
<protein>
    <submittedName>
        <fullName evidence="4">Carbamoyltransferase</fullName>
    </submittedName>
</protein>
<reference evidence="5" key="1">
    <citation type="submission" date="2016-10" db="EMBL/GenBank/DDBJ databases">
        <authorList>
            <person name="Varghese N."/>
            <person name="Submissions S."/>
        </authorList>
    </citation>
    <scope>NUCLEOTIDE SEQUENCE [LARGE SCALE GENOMIC DNA]</scope>
    <source>
        <strain evidence="5">DSM 25329</strain>
    </source>
</reference>
<dbReference type="SUPFAM" id="SSF53067">
    <property type="entry name" value="Actin-like ATPase domain"/>
    <property type="match status" value="1"/>
</dbReference>
<dbReference type="PANTHER" id="PTHR34847">
    <property type="entry name" value="NODULATION PROTEIN U"/>
    <property type="match status" value="1"/>
</dbReference>
<dbReference type="InterPro" id="IPR031730">
    <property type="entry name" value="Carbam_trans_C"/>
</dbReference>
<dbReference type="STRING" id="659014.SAMN04487996_10474"/>
<evidence type="ECO:0000259" key="3">
    <source>
        <dbReference type="Pfam" id="PF16861"/>
    </source>
</evidence>
<accession>A0A1G7B3U3</accession>
<dbReference type="GO" id="GO:0016740">
    <property type="term" value="F:transferase activity"/>
    <property type="evidence" value="ECO:0007669"/>
    <property type="project" value="UniProtKB-KW"/>
</dbReference>
<dbReference type="Pfam" id="PF02543">
    <property type="entry name" value="Carbam_trans_N"/>
    <property type="match status" value="1"/>
</dbReference>
<dbReference type="Gene3D" id="3.90.870.20">
    <property type="entry name" value="Carbamoyltransferase, C-terminal domain"/>
    <property type="match status" value="1"/>
</dbReference>
<dbReference type="CDD" id="cd24098">
    <property type="entry name" value="ASKHA_NBD_TobZ_N"/>
    <property type="match status" value="1"/>
</dbReference>
<dbReference type="InterPro" id="IPR051338">
    <property type="entry name" value="NodU/CmcH_Carbamoyltrnsfr"/>
</dbReference>
<sequence>MKILGISAFYHDSAAALIDNGEIVAAAQEERFTRKKHDPGFPSNAVAFCLEYGGLSINELDAIVFYDKPLLKFERLLETYYAFAPKGVRSFLTAMPVWIKEKMFLKRLINEELEKLGYDKKKKVRMLFPEHHLSHAASAYYPSPFEKSAILTIDGVGEWATASICLGEGKDISILKELRFPHSLGLLYSAFTYFLGFRVNSGEYKLMGLAPYGNPTSPDIKRYEEIILKDLIDLKEDGSVWLNQEYFDYATGLKMVNEHKWEALFGFKTRRPEDALEAVHCNLGLAIQNITEEAVIRMAKEAKRLTGADYLCMAGGVALNCVSNGKLQKANIFKDIFIQPAAGDAGGALGAAQAAYHIYFGQERKITWKADAMRGSYLGPTFSDLDVALTAKKYKAHYTFYENFKDLTQEAARLLSEGNVVGWVQGRMEFGPRALGGRSILGDPRNAEMQKKLNLKIKYRESFRPFAPSVLAEDCQDYFDYDGISPYMLLVHPVAESRRKPVPANYGSLDLREKLYFERSDLPSITHIDYSARIQTVHKETNPRYYDLIETFKALTGYAVIVNTSFNVRGEPIVNTPNDAYRCFMRTEMDYLVVGNYIFDKKQQPEWLEKDNWKEEFVLD</sequence>